<dbReference type="Proteomes" id="UP000192247">
    <property type="component" value="Unassembled WGS sequence"/>
</dbReference>
<proteinExistence type="inferred from homology"/>
<dbReference type="AlphaFoldDB" id="A0A1V9XW14"/>
<evidence type="ECO:0000256" key="5">
    <source>
        <dbReference type="ARBA" id="ARBA00023163"/>
    </source>
</evidence>
<evidence type="ECO:0000256" key="7">
    <source>
        <dbReference type="SAM" id="MobiDB-lite"/>
    </source>
</evidence>
<dbReference type="InParanoid" id="A0A1V9XW14"/>
<reference evidence="9 10" key="1">
    <citation type="journal article" date="2017" name="Gigascience">
        <title>Draft genome of the honey bee ectoparasitic mite, Tropilaelaps mercedesae, is shaped by the parasitic life history.</title>
        <authorList>
            <person name="Dong X."/>
            <person name="Armstrong S.D."/>
            <person name="Xia D."/>
            <person name="Makepeace B.L."/>
            <person name="Darby A.C."/>
            <person name="Kadowaki T."/>
        </authorList>
    </citation>
    <scope>NUCLEOTIDE SEQUENCE [LARGE SCALE GENOMIC DNA]</scope>
    <source>
        <strain evidence="9">Wuxi-XJTLU</strain>
    </source>
</reference>
<feature type="region of interest" description="Disordered" evidence="7">
    <location>
        <begin position="746"/>
        <end position="787"/>
    </location>
</feature>
<dbReference type="OrthoDB" id="10048604at2759"/>
<feature type="compositionally biased region" description="Low complexity" evidence="7">
    <location>
        <begin position="173"/>
        <end position="189"/>
    </location>
</feature>
<dbReference type="GO" id="GO:0000122">
    <property type="term" value="P:negative regulation of transcription by RNA polymerase II"/>
    <property type="evidence" value="ECO:0007669"/>
    <property type="project" value="TreeGrafter"/>
</dbReference>
<feature type="region of interest" description="Disordered" evidence="7">
    <location>
        <begin position="988"/>
        <end position="1007"/>
    </location>
</feature>
<dbReference type="InterPro" id="IPR024137">
    <property type="entry name" value="His_deAcase_cplx_SAP130"/>
</dbReference>
<keyword evidence="10" id="KW-1185">Reference proteome</keyword>
<keyword evidence="3" id="KW-0678">Repressor</keyword>
<feature type="compositionally biased region" description="Basic and acidic residues" evidence="7">
    <location>
        <begin position="876"/>
        <end position="891"/>
    </location>
</feature>
<keyword evidence="6" id="KW-0539">Nucleus</keyword>
<evidence type="ECO:0000256" key="4">
    <source>
        <dbReference type="ARBA" id="ARBA00023015"/>
    </source>
</evidence>
<sequence>MSSGGDSKPPDPGVGGTRVVAPLATPVDLARVVVKPALPELPSVSLAQATHTTHLTALPTARIQQTTGSVPPASLAGSVISAAPASQTASGAIFTPSSHLIVPAASKTASLRPPIRPLHPTPVVATGVQKMVTPTGVSSVGVKTAPTVVQHVSRTPVIPVQQQHQQGGAGKRPTTASPSSAASAATNASLIRSPQFSSHVPRGPATVASITAGPKTGVPTPIIRQTGAGGQNVVLAPTLPVGATRTAQGATLTATRSFAPVTMVEVAKPGVSVGVNQGAQQLHLGLQPSITIESNVARASGASHKTQTVYAPAIFQPVVSGGGGGDKISPTTAAFFKTTGPAVHQATQFTKGGTTFTPITTSQPQAVVQAAQAGVTPVVSVAGGVAGVPAGTQAVTITSKMSVSTSAAAGQQHFGKVTPQPVFVANNKAGGVSNVVITTSQRPVRNVTTTQVTTAVTNTSNLAIPMAKVYQQQPLTVSSVSAQGADLEGQPQPIGFMTAAGPRLQLPVISVGGQGVGAVQGAAPPGAVVLAGPEGRTGATAQYAMPAGAYLTYETYPAYFGGQSGTSTPVHLTTATIPGVRAVSPRAPFSAPRPLMVTVDTKVHPAPGAQPGVISVTASKASNVHPSATAAAPAPAMSVGVPPTIETSGGVTVTPVEVPAPSATPRIITSEAIIAGGSAKLTTSAEHSSKLMEKVITQSLNTPVNPSTAPLPLSLSISPVSVSALSAAAVTSVSVTTAAAVAAAAAPGGVTSAISSPSRPSILRKRPAAQPDQCPPSISNLRKDTNKDETTSAVMLPVKQESLEDNNNTSISVLQSSNSGDIQHTTIQHQQHTHLTIVGGQNGQVASPRKKPRKQLLQMAEGEPTSAASGVSITAKRKENGRGEALVEREPASSPGTGKHLPQQQRPQLFGVQVQPNWKARFNHFVHHSDVRSKDDKRPTVNELANQKCAAQRAHGWKLYHIKGQVEEVETIESDVFQRFSKILDAFENSTNHRPSDGSTTSHLSPEDEKMFNKITDLIKGNLQRSKIMQDQVGEVKKQLVKVLDHKPRVLDVIGKHVSKRPLKKREKL</sequence>
<name>A0A1V9XW14_9ACAR</name>
<dbReference type="PANTHER" id="PTHR13497">
    <property type="entry name" value="HISTONE DEACETYLASE COMPLEX SUBUNIT SAP130"/>
    <property type="match status" value="1"/>
</dbReference>
<evidence type="ECO:0000256" key="1">
    <source>
        <dbReference type="ARBA" id="ARBA00004123"/>
    </source>
</evidence>
<feature type="compositionally biased region" description="Polar residues" evidence="7">
    <location>
        <begin position="988"/>
        <end position="1004"/>
    </location>
</feature>
<evidence type="ECO:0000256" key="6">
    <source>
        <dbReference type="ARBA" id="ARBA00023242"/>
    </source>
</evidence>
<comment type="subcellular location">
    <subcellularLocation>
        <location evidence="1">Nucleus</location>
    </subcellularLocation>
</comment>
<keyword evidence="5" id="KW-0804">Transcription</keyword>
<dbReference type="InterPro" id="IPR031963">
    <property type="entry name" value="SAP130_C"/>
</dbReference>
<feature type="region of interest" description="Disordered" evidence="7">
    <location>
        <begin position="159"/>
        <end position="215"/>
    </location>
</feature>
<feature type="region of interest" description="Disordered" evidence="7">
    <location>
        <begin position="875"/>
        <end position="904"/>
    </location>
</feature>
<evidence type="ECO:0000256" key="3">
    <source>
        <dbReference type="ARBA" id="ARBA00022491"/>
    </source>
</evidence>
<dbReference type="PANTHER" id="PTHR13497:SF3">
    <property type="entry name" value="HISTONE DEACETYLASE COMPLEX SUBUNIT SAP130"/>
    <property type="match status" value="1"/>
</dbReference>
<evidence type="ECO:0000256" key="2">
    <source>
        <dbReference type="ARBA" id="ARBA00007859"/>
    </source>
</evidence>
<dbReference type="STRING" id="418985.A0A1V9XW14"/>
<accession>A0A1V9XW14</accession>
<keyword evidence="4" id="KW-0805">Transcription regulation</keyword>
<comment type="caution">
    <text evidence="9">The sequence shown here is derived from an EMBL/GenBank/DDBJ whole genome shotgun (WGS) entry which is preliminary data.</text>
</comment>
<feature type="domain" description="Histone deacetylase complex subunit SAP130 C-terminal" evidence="8">
    <location>
        <begin position="823"/>
        <end position="1053"/>
    </location>
</feature>
<dbReference type="Pfam" id="PF16014">
    <property type="entry name" value="SAP130_C"/>
    <property type="match status" value="1"/>
</dbReference>
<organism evidence="9 10">
    <name type="scientific">Tropilaelaps mercedesae</name>
    <dbReference type="NCBI Taxonomy" id="418985"/>
    <lineage>
        <taxon>Eukaryota</taxon>
        <taxon>Metazoa</taxon>
        <taxon>Ecdysozoa</taxon>
        <taxon>Arthropoda</taxon>
        <taxon>Chelicerata</taxon>
        <taxon>Arachnida</taxon>
        <taxon>Acari</taxon>
        <taxon>Parasitiformes</taxon>
        <taxon>Mesostigmata</taxon>
        <taxon>Gamasina</taxon>
        <taxon>Dermanyssoidea</taxon>
        <taxon>Laelapidae</taxon>
        <taxon>Tropilaelaps</taxon>
    </lineage>
</organism>
<dbReference type="EMBL" id="MNPL01003351">
    <property type="protein sequence ID" value="OQR77603.1"/>
    <property type="molecule type" value="Genomic_DNA"/>
</dbReference>
<comment type="similarity">
    <text evidence="2">Belongs to the SAP130 family.</text>
</comment>
<gene>
    <name evidence="9" type="ORF">BIW11_06978</name>
</gene>
<evidence type="ECO:0000313" key="10">
    <source>
        <dbReference type="Proteomes" id="UP000192247"/>
    </source>
</evidence>
<evidence type="ECO:0000259" key="8">
    <source>
        <dbReference type="Pfam" id="PF16014"/>
    </source>
</evidence>
<evidence type="ECO:0000313" key="9">
    <source>
        <dbReference type="EMBL" id="OQR77603.1"/>
    </source>
</evidence>
<dbReference type="GO" id="GO:0070822">
    <property type="term" value="C:Sin3-type complex"/>
    <property type="evidence" value="ECO:0007669"/>
    <property type="project" value="TreeGrafter"/>
</dbReference>
<protein>
    <recommendedName>
        <fullName evidence="8">Histone deacetylase complex subunit SAP130 C-terminal domain-containing protein</fullName>
    </recommendedName>
</protein>